<evidence type="ECO:0000256" key="2">
    <source>
        <dbReference type="ARBA" id="ARBA00023125"/>
    </source>
</evidence>
<dbReference type="AlphaFoldDB" id="A0A372MKC2"/>
<gene>
    <name evidence="5" type="ORF">DYP60_01325</name>
</gene>
<dbReference type="GO" id="GO:0003677">
    <property type="term" value="F:DNA binding"/>
    <property type="evidence" value="ECO:0007669"/>
    <property type="project" value="UniProtKB-KW"/>
</dbReference>
<keyword evidence="6" id="KW-1185">Reference proteome</keyword>
<dbReference type="Pfam" id="PF01381">
    <property type="entry name" value="HTH_3"/>
    <property type="match status" value="1"/>
</dbReference>
<dbReference type="SUPFAM" id="SSF47413">
    <property type="entry name" value="lambda repressor-like DNA-binding domains"/>
    <property type="match status" value="1"/>
</dbReference>
<reference evidence="6" key="1">
    <citation type="submission" date="2018-08" db="EMBL/GenBank/DDBJ databases">
        <authorList>
            <person name="Grouzdev D.S."/>
            <person name="Krutkina M.S."/>
        </authorList>
    </citation>
    <scope>NUCLEOTIDE SEQUENCE [LARGE SCALE GENOMIC DNA]</scope>
    <source>
        <strain evidence="6">4-11</strain>
    </source>
</reference>
<dbReference type="RefSeq" id="WP_117329055.1">
    <property type="nucleotide sequence ID" value="NZ_QUWK01000001.1"/>
</dbReference>
<dbReference type="CDD" id="cd00093">
    <property type="entry name" value="HTH_XRE"/>
    <property type="match status" value="1"/>
</dbReference>
<dbReference type="Proteomes" id="UP000264002">
    <property type="component" value="Unassembled WGS sequence"/>
</dbReference>
<name>A0A372MKC2_9SPIR</name>
<sequence>MNEKDFELLVESIQEGGKILRKEKEPARTFVFSPPDIKGIRKNVKATQIEFASMIGVSVAILRNWEQGRRTPEGSALALLKVASEDPQYIKKILNR</sequence>
<evidence type="ECO:0000256" key="1">
    <source>
        <dbReference type="ARBA" id="ARBA00023015"/>
    </source>
</evidence>
<keyword evidence="3" id="KW-0804">Transcription</keyword>
<protein>
    <submittedName>
        <fullName evidence="5">Helix-turn-helix domain-containing protein</fullName>
    </submittedName>
</protein>
<dbReference type="PROSITE" id="PS50943">
    <property type="entry name" value="HTH_CROC1"/>
    <property type="match status" value="1"/>
</dbReference>
<organism evidence="5 6">
    <name type="scientific">Sphaerochaeta halotolerans</name>
    <dbReference type="NCBI Taxonomy" id="2293840"/>
    <lineage>
        <taxon>Bacteria</taxon>
        <taxon>Pseudomonadati</taxon>
        <taxon>Spirochaetota</taxon>
        <taxon>Spirochaetia</taxon>
        <taxon>Spirochaetales</taxon>
        <taxon>Sphaerochaetaceae</taxon>
        <taxon>Sphaerochaeta</taxon>
    </lineage>
</organism>
<keyword evidence="1" id="KW-0805">Transcription regulation</keyword>
<evidence type="ECO:0000256" key="3">
    <source>
        <dbReference type="ARBA" id="ARBA00023163"/>
    </source>
</evidence>
<feature type="domain" description="HTH cro/C1-type" evidence="4">
    <location>
        <begin position="37"/>
        <end position="80"/>
    </location>
</feature>
<accession>A0A372MKC2</accession>
<keyword evidence="2" id="KW-0238">DNA-binding</keyword>
<evidence type="ECO:0000259" key="4">
    <source>
        <dbReference type="PROSITE" id="PS50943"/>
    </source>
</evidence>
<evidence type="ECO:0000313" key="5">
    <source>
        <dbReference type="EMBL" id="RFU96235.1"/>
    </source>
</evidence>
<evidence type="ECO:0000313" key="6">
    <source>
        <dbReference type="Proteomes" id="UP000264002"/>
    </source>
</evidence>
<reference evidence="5 6" key="2">
    <citation type="submission" date="2018-09" db="EMBL/GenBank/DDBJ databases">
        <title>Genome of Sphaerochaeta halotolerans strain 4-11.</title>
        <authorList>
            <person name="Nazina T.N."/>
            <person name="Sokolova D.S."/>
        </authorList>
    </citation>
    <scope>NUCLEOTIDE SEQUENCE [LARGE SCALE GENOMIC DNA]</scope>
    <source>
        <strain evidence="5 6">4-11</strain>
    </source>
</reference>
<dbReference type="PANTHER" id="PTHR36511">
    <property type="entry name" value="MERR FAMILY BACTERIAL REGULATORY PROTEIN"/>
    <property type="match status" value="1"/>
</dbReference>
<dbReference type="Gene3D" id="1.10.260.40">
    <property type="entry name" value="lambda repressor-like DNA-binding domains"/>
    <property type="match status" value="1"/>
</dbReference>
<proteinExistence type="predicted"/>
<dbReference type="EMBL" id="QUWK01000001">
    <property type="protein sequence ID" value="RFU96235.1"/>
    <property type="molecule type" value="Genomic_DNA"/>
</dbReference>
<dbReference type="InterPro" id="IPR001387">
    <property type="entry name" value="Cro/C1-type_HTH"/>
</dbReference>
<dbReference type="PANTHER" id="PTHR36511:SF4">
    <property type="entry name" value="ANTITOXIN MQSA"/>
    <property type="match status" value="1"/>
</dbReference>
<dbReference type="InterPro" id="IPR052359">
    <property type="entry name" value="HTH-type_reg/antitoxin"/>
</dbReference>
<dbReference type="InterPro" id="IPR010982">
    <property type="entry name" value="Lambda_DNA-bd_dom_sf"/>
</dbReference>
<comment type="caution">
    <text evidence="5">The sequence shown here is derived from an EMBL/GenBank/DDBJ whole genome shotgun (WGS) entry which is preliminary data.</text>
</comment>